<organism evidence="2 3">
    <name type="scientific">Coleophoma crateriformis</name>
    <dbReference type="NCBI Taxonomy" id="565419"/>
    <lineage>
        <taxon>Eukaryota</taxon>
        <taxon>Fungi</taxon>
        <taxon>Dikarya</taxon>
        <taxon>Ascomycota</taxon>
        <taxon>Pezizomycotina</taxon>
        <taxon>Leotiomycetes</taxon>
        <taxon>Helotiales</taxon>
        <taxon>Dermateaceae</taxon>
        <taxon>Coleophoma</taxon>
    </lineage>
</organism>
<gene>
    <name evidence="2" type="ORF">BP5796_03825</name>
</gene>
<proteinExistence type="predicted"/>
<comment type="caution">
    <text evidence="2">The sequence shown here is derived from an EMBL/GenBank/DDBJ whole genome shotgun (WGS) entry which is preliminary data.</text>
</comment>
<name>A0A3D8SGP4_9HELO</name>
<dbReference type="Pfam" id="PF02214">
    <property type="entry name" value="BTB_2"/>
    <property type="match status" value="1"/>
</dbReference>
<dbReference type="AlphaFoldDB" id="A0A3D8SGP4"/>
<evidence type="ECO:0000313" key="2">
    <source>
        <dbReference type="EMBL" id="RDW85500.1"/>
    </source>
</evidence>
<sequence length="252" mass="28398">MIKSGIILHTSTNSSTSSLPLTESSPEYCPQWQMVTLTLDGSEFTIARNTLINGSGFFKDLLTSDPDDFETDFNIDADATLFPAIVAFLRRGIFPIYYDKDAGHDHIRYHALLQEAKYFRIPPLEKWLGEKRYLKAVRMNYTFDWTDEFAIIQSGTSSQMSFHPTVREKQVYVCPRGIEVHRGKPAACGRQCRNARGSAVNIQTGEAGGNTCFEKEHVLEMLVVKKMMVVDETLLSVEIEESGNGKHAEEDC</sequence>
<evidence type="ECO:0000259" key="1">
    <source>
        <dbReference type="PROSITE" id="PS50097"/>
    </source>
</evidence>
<dbReference type="EMBL" id="PDLN01000005">
    <property type="protein sequence ID" value="RDW85500.1"/>
    <property type="molecule type" value="Genomic_DNA"/>
</dbReference>
<accession>A0A3D8SGP4</accession>
<dbReference type="InterPro" id="IPR000210">
    <property type="entry name" value="BTB/POZ_dom"/>
</dbReference>
<dbReference type="Proteomes" id="UP000256328">
    <property type="component" value="Unassembled WGS sequence"/>
</dbReference>
<protein>
    <recommendedName>
        <fullName evidence="1">BTB domain-containing protein</fullName>
    </recommendedName>
</protein>
<dbReference type="SUPFAM" id="SSF54695">
    <property type="entry name" value="POZ domain"/>
    <property type="match status" value="1"/>
</dbReference>
<feature type="domain" description="BTB" evidence="1">
    <location>
        <begin position="33"/>
        <end position="98"/>
    </location>
</feature>
<dbReference type="GO" id="GO:0051260">
    <property type="term" value="P:protein homooligomerization"/>
    <property type="evidence" value="ECO:0007669"/>
    <property type="project" value="InterPro"/>
</dbReference>
<dbReference type="InterPro" id="IPR011333">
    <property type="entry name" value="SKP1/BTB/POZ_sf"/>
</dbReference>
<dbReference type="OrthoDB" id="2414723at2759"/>
<evidence type="ECO:0000313" key="3">
    <source>
        <dbReference type="Proteomes" id="UP000256328"/>
    </source>
</evidence>
<dbReference type="PROSITE" id="PS50097">
    <property type="entry name" value="BTB"/>
    <property type="match status" value="1"/>
</dbReference>
<dbReference type="InterPro" id="IPR003131">
    <property type="entry name" value="T1-type_BTB"/>
</dbReference>
<reference evidence="2 3" key="1">
    <citation type="journal article" date="2018" name="IMA Fungus">
        <title>IMA Genome-F 9: Draft genome sequence of Annulohypoxylon stygium, Aspergillus mulundensis, Berkeleyomyces basicola (syn. Thielaviopsis basicola), Ceratocystis smalleyi, two Cercospora beticola strains, Coleophoma cylindrospora, Fusarium fracticaudum, Phialophora cf. hyalina, and Morchella septimelata.</title>
        <authorList>
            <person name="Wingfield B.D."/>
            <person name="Bills G.F."/>
            <person name="Dong Y."/>
            <person name="Huang W."/>
            <person name="Nel W.J."/>
            <person name="Swalarsk-Parry B.S."/>
            <person name="Vaghefi N."/>
            <person name="Wilken P.M."/>
            <person name="An Z."/>
            <person name="de Beer Z.W."/>
            <person name="De Vos L."/>
            <person name="Chen L."/>
            <person name="Duong T.A."/>
            <person name="Gao Y."/>
            <person name="Hammerbacher A."/>
            <person name="Kikkert J.R."/>
            <person name="Li Y."/>
            <person name="Li H."/>
            <person name="Li K."/>
            <person name="Li Q."/>
            <person name="Liu X."/>
            <person name="Ma X."/>
            <person name="Naidoo K."/>
            <person name="Pethybridge S.J."/>
            <person name="Sun J."/>
            <person name="Steenkamp E.T."/>
            <person name="van der Nest M.A."/>
            <person name="van Wyk S."/>
            <person name="Wingfield M.J."/>
            <person name="Xiong C."/>
            <person name="Yue Q."/>
            <person name="Zhang X."/>
        </authorList>
    </citation>
    <scope>NUCLEOTIDE SEQUENCE [LARGE SCALE GENOMIC DNA]</scope>
    <source>
        <strain evidence="2 3">BP5796</strain>
    </source>
</reference>
<dbReference type="Gene3D" id="3.30.710.10">
    <property type="entry name" value="Potassium Channel Kv1.1, Chain A"/>
    <property type="match status" value="1"/>
</dbReference>
<keyword evidence="3" id="KW-1185">Reference proteome</keyword>